<evidence type="ECO:0000313" key="3">
    <source>
        <dbReference type="Proteomes" id="UP001372338"/>
    </source>
</evidence>
<feature type="region of interest" description="Disordered" evidence="1">
    <location>
        <begin position="214"/>
        <end position="243"/>
    </location>
</feature>
<reference evidence="2 3" key="1">
    <citation type="submission" date="2024-01" db="EMBL/GenBank/DDBJ databases">
        <title>The genomes of 5 underutilized Papilionoideae crops provide insights into root nodulation and disease resistanc.</title>
        <authorList>
            <person name="Yuan L."/>
        </authorList>
    </citation>
    <scope>NUCLEOTIDE SEQUENCE [LARGE SCALE GENOMIC DNA]</scope>
    <source>
        <strain evidence="2">ZHUSHIDOU_FW_LH</strain>
        <tissue evidence="2">Leaf</tissue>
    </source>
</reference>
<dbReference type="EMBL" id="JAYWIO010000004">
    <property type="protein sequence ID" value="KAK7268624.1"/>
    <property type="molecule type" value="Genomic_DNA"/>
</dbReference>
<name>A0AAN9F4I8_CROPI</name>
<organism evidence="2 3">
    <name type="scientific">Crotalaria pallida</name>
    <name type="common">Smooth rattlebox</name>
    <name type="synonym">Crotalaria striata</name>
    <dbReference type="NCBI Taxonomy" id="3830"/>
    <lineage>
        <taxon>Eukaryota</taxon>
        <taxon>Viridiplantae</taxon>
        <taxon>Streptophyta</taxon>
        <taxon>Embryophyta</taxon>
        <taxon>Tracheophyta</taxon>
        <taxon>Spermatophyta</taxon>
        <taxon>Magnoliopsida</taxon>
        <taxon>eudicotyledons</taxon>
        <taxon>Gunneridae</taxon>
        <taxon>Pentapetalae</taxon>
        <taxon>rosids</taxon>
        <taxon>fabids</taxon>
        <taxon>Fabales</taxon>
        <taxon>Fabaceae</taxon>
        <taxon>Papilionoideae</taxon>
        <taxon>50 kb inversion clade</taxon>
        <taxon>genistoids sensu lato</taxon>
        <taxon>core genistoids</taxon>
        <taxon>Crotalarieae</taxon>
        <taxon>Crotalaria</taxon>
    </lineage>
</organism>
<feature type="compositionally biased region" description="Low complexity" evidence="1">
    <location>
        <begin position="214"/>
        <end position="231"/>
    </location>
</feature>
<dbReference type="Proteomes" id="UP001372338">
    <property type="component" value="Unassembled WGS sequence"/>
</dbReference>
<accession>A0AAN9F4I8</accession>
<evidence type="ECO:0000313" key="2">
    <source>
        <dbReference type="EMBL" id="KAK7268624.1"/>
    </source>
</evidence>
<comment type="caution">
    <text evidence="2">The sequence shown here is derived from an EMBL/GenBank/DDBJ whole genome shotgun (WGS) entry which is preliminary data.</text>
</comment>
<evidence type="ECO:0000256" key="1">
    <source>
        <dbReference type="SAM" id="MobiDB-lite"/>
    </source>
</evidence>
<keyword evidence="3" id="KW-1185">Reference proteome</keyword>
<feature type="compositionally biased region" description="Polar residues" evidence="1">
    <location>
        <begin position="232"/>
        <end position="243"/>
    </location>
</feature>
<gene>
    <name evidence="2" type="ORF">RIF29_21326</name>
</gene>
<dbReference type="AlphaFoldDB" id="A0AAN9F4I8"/>
<proteinExistence type="predicted"/>
<sequence>MDEGDANHVEEEAPVTVDATTQADNVTYIRGKGDIRVVEFTKVCDADDVKKFRFADNELAYAFYNTYGLVIWMKVEGWLEKPPLTVYRVCKYCNQDNRWEETLLLESKQLQSKDDDGRATDVLVTQTSALQDPAVVRNKGCCASSSTHGGKRKREKHYEICRLPGHTQKGCSLANEVKKFKRRHGVCSESSEELEDGDDVGNSLMSGQVIISHSPGWTSTSPSPTMAPSTSEHFLTQSVDSVL</sequence>
<protein>
    <submittedName>
        <fullName evidence="2">Uncharacterized protein</fullName>
    </submittedName>
</protein>